<proteinExistence type="predicted"/>
<dbReference type="EMBL" id="CH954177">
    <property type="protein sequence ID" value="EDV57595.2"/>
    <property type="molecule type" value="Genomic_DNA"/>
</dbReference>
<feature type="compositionally biased region" description="Basic and acidic residues" evidence="7">
    <location>
        <begin position="192"/>
        <end position="211"/>
    </location>
</feature>
<dbReference type="Gene3D" id="2.60.120.650">
    <property type="entry name" value="Cupin"/>
    <property type="match status" value="1"/>
</dbReference>
<dbReference type="InterPro" id="IPR019786">
    <property type="entry name" value="Zinc_finger_PHD-type_CS"/>
</dbReference>
<keyword evidence="4" id="KW-0862">Zinc</keyword>
<dbReference type="OrthoDB" id="784962at2759"/>
<evidence type="ECO:0000256" key="7">
    <source>
        <dbReference type="SAM" id="MobiDB-lite"/>
    </source>
</evidence>
<feature type="region of interest" description="Disordered" evidence="7">
    <location>
        <begin position="303"/>
        <end position="508"/>
    </location>
</feature>
<feature type="compositionally biased region" description="Pro residues" evidence="7">
    <location>
        <begin position="135"/>
        <end position="146"/>
    </location>
</feature>
<feature type="domain" description="PHD-type" evidence="8">
    <location>
        <begin position="30"/>
        <end position="80"/>
    </location>
</feature>
<dbReference type="GO" id="GO:0008270">
    <property type="term" value="F:zinc ion binding"/>
    <property type="evidence" value="ECO:0007669"/>
    <property type="project" value="UniProtKB-KW"/>
</dbReference>
<keyword evidence="10" id="KW-1185">Reference proteome</keyword>
<dbReference type="GO" id="GO:0045893">
    <property type="term" value="P:positive regulation of DNA-templated transcription"/>
    <property type="evidence" value="ECO:0007669"/>
    <property type="project" value="TreeGrafter"/>
</dbReference>
<accession>B3NAS2</accession>
<comment type="subcellular location">
    <subcellularLocation>
        <location evidence="1">Nucleus</location>
    </subcellularLocation>
</comment>
<evidence type="ECO:0000259" key="8">
    <source>
        <dbReference type="PROSITE" id="PS50016"/>
    </source>
</evidence>
<dbReference type="SMART" id="SM00249">
    <property type="entry name" value="PHD"/>
    <property type="match status" value="1"/>
</dbReference>
<protein>
    <recommendedName>
        <fullName evidence="8">PHD-type domain-containing protein</fullName>
    </recommendedName>
</protein>
<sequence length="579" mass="64711">MNQGSRDPVRNSSNANLVLKEAEPVLSSEDVYCVCRQSHSNGFMICCDNCNEWFHGDCIGMPEDIGIQHDTFYCGECCRRNPLLKSTYKANPPSTARAQRDSDPMPKTPKKARIINSAGVRQRPRRKSTFIPEPAEAPLPKTPAPKTPKRRGKSSKTEIQEAVKVVDGVKEKPDKPTAVDQRPKRTAKKKDPKPVDEFTEDDPKPAKKDKKLDLKPLEKTFESKGIQCDLLKELAQQVPKPSGKKKGTCFTAFCNLIARPDSRYCCDECGNFTALTNAFAIHLLPIISNDKLAKTYVSYMVSDSKNNHKSKEKSQSTEPEVENESRAKGARAERRKSRYRSPSNSLAKGPDLRKTPAKKPKLPEELSSSRSRSSRKSVAEPRDITPSDSESQQNSRHKTAKDSRTSSKRIYSKTPCEDSKSSRSYRNASKTAPNSPVAQKKTSKQKHATQSPPVQKRVGRKRKLSADVASTYESKAPQVSRTGSTESTSRSRNPVPSTSNQKKRKQSFSEAISYDTTFENSEKIKTISCIVSNMVPKEKALLARKRMMKKLSSEQQPRQPPGDLQKETRNGHSLKILNT</sequence>
<evidence type="ECO:0000256" key="4">
    <source>
        <dbReference type="ARBA" id="ARBA00022833"/>
    </source>
</evidence>
<dbReference type="PROSITE" id="PS01359">
    <property type="entry name" value="ZF_PHD_1"/>
    <property type="match status" value="1"/>
</dbReference>
<dbReference type="InterPro" id="IPR019787">
    <property type="entry name" value="Znf_PHD-finger"/>
</dbReference>
<evidence type="ECO:0000256" key="1">
    <source>
        <dbReference type="ARBA" id="ARBA00004123"/>
    </source>
</evidence>
<evidence type="ECO:0000256" key="2">
    <source>
        <dbReference type="ARBA" id="ARBA00022723"/>
    </source>
</evidence>
<feature type="region of interest" description="Disordered" evidence="7">
    <location>
        <begin position="546"/>
        <end position="579"/>
    </location>
</feature>
<dbReference type="eggNOG" id="KOG1632">
    <property type="taxonomic scope" value="Eukaryota"/>
</dbReference>
<dbReference type="InterPro" id="IPR037869">
    <property type="entry name" value="Spp1/CFP1"/>
</dbReference>
<keyword evidence="3 6" id="KW-0863">Zinc-finger</keyword>
<dbReference type="PROSITE" id="PS50016">
    <property type="entry name" value="ZF_PHD_2"/>
    <property type="match status" value="1"/>
</dbReference>
<dbReference type="Pfam" id="PF00628">
    <property type="entry name" value="PHD"/>
    <property type="match status" value="1"/>
</dbReference>
<evidence type="ECO:0000313" key="9">
    <source>
        <dbReference type="EMBL" id="EDV57595.2"/>
    </source>
</evidence>
<feature type="compositionally biased region" description="Polar residues" evidence="7">
    <location>
        <begin position="88"/>
        <end position="97"/>
    </location>
</feature>
<dbReference type="HOGENOM" id="CLU_506492_0_0_1"/>
<feature type="compositionally biased region" description="Polar residues" evidence="7">
    <location>
        <begin position="422"/>
        <end position="437"/>
    </location>
</feature>
<reference evidence="9 10" key="2">
    <citation type="journal article" date="2008" name="Bioinformatics">
        <title>Assembly reconciliation.</title>
        <authorList>
            <person name="Zimin A.V."/>
            <person name="Smith D.R."/>
            <person name="Sutton G."/>
            <person name="Yorke J.A."/>
        </authorList>
    </citation>
    <scope>NUCLEOTIDE SEQUENCE [LARGE SCALE GENOMIC DNA]</scope>
    <source>
        <strain evidence="9 10">TSC#14021-0224.01</strain>
    </source>
</reference>
<dbReference type="Proteomes" id="UP000008711">
    <property type="component" value="Unassembled WGS sequence"/>
</dbReference>
<evidence type="ECO:0000256" key="5">
    <source>
        <dbReference type="ARBA" id="ARBA00023242"/>
    </source>
</evidence>
<dbReference type="PANTHER" id="PTHR46174:SF1">
    <property type="entry name" value="CXXC-TYPE ZINC FINGER PROTEIN 1"/>
    <property type="match status" value="1"/>
</dbReference>
<reference evidence="9 10" key="1">
    <citation type="journal article" date="2007" name="Nature">
        <title>Evolution of genes and genomes on the Drosophila phylogeny.</title>
        <authorList>
            <consortium name="Drosophila 12 Genomes Consortium"/>
            <person name="Clark A.G."/>
            <person name="Eisen M.B."/>
            <person name="Smith D.R."/>
            <person name="Bergman C.M."/>
            <person name="Oliver B."/>
            <person name="Markow T.A."/>
            <person name="Kaufman T.C."/>
            <person name="Kellis M."/>
            <person name="Gelbart W."/>
            <person name="Iyer V.N."/>
            <person name="Pollard D.A."/>
            <person name="Sackton T.B."/>
            <person name="Larracuente A.M."/>
            <person name="Singh N.D."/>
            <person name="Abad J.P."/>
            <person name="Abt D.N."/>
            <person name="Adryan B."/>
            <person name="Aguade M."/>
            <person name="Akashi H."/>
            <person name="Anderson W.W."/>
            <person name="Aquadro C.F."/>
            <person name="Ardell D.H."/>
            <person name="Arguello R."/>
            <person name="Artieri C.G."/>
            <person name="Barbash D.A."/>
            <person name="Barker D."/>
            <person name="Barsanti P."/>
            <person name="Batterham P."/>
            <person name="Batzoglou S."/>
            <person name="Begun D."/>
            <person name="Bhutkar A."/>
            <person name="Blanco E."/>
            <person name="Bosak S.A."/>
            <person name="Bradley R.K."/>
            <person name="Brand A.D."/>
            <person name="Brent M.R."/>
            <person name="Brooks A.N."/>
            <person name="Brown R.H."/>
            <person name="Butlin R.K."/>
            <person name="Caggese C."/>
            <person name="Calvi B.R."/>
            <person name="Bernardo de Carvalho A."/>
            <person name="Caspi A."/>
            <person name="Castrezana S."/>
            <person name="Celniker S.E."/>
            <person name="Chang J.L."/>
            <person name="Chapple C."/>
            <person name="Chatterji S."/>
            <person name="Chinwalla A."/>
            <person name="Civetta A."/>
            <person name="Clifton S.W."/>
            <person name="Comeron J.M."/>
            <person name="Costello J.C."/>
            <person name="Coyne J.A."/>
            <person name="Daub J."/>
            <person name="David R.G."/>
            <person name="Delcher A.L."/>
            <person name="Delehaunty K."/>
            <person name="Do C.B."/>
            <person name="Ebling H."/>
            <person name="Edwards K."/>
            <person name="Eickbush T."/>
            <person name="Evans J.D."/>
            <person name="Filipski A."/>
            <person name="Findeiss S."/>
            <person name="Freyhult E."/>
            <person name="Fulton L."/>
            <person name="Fulton R."/>
            <person name="Garcia A.C."/>
            <person name="Gardiner A."/>
            <person name="Garfield D.A."/>
            <person name="Garvin B.E."/>
            <person name="Gibson G."/>
            <person name="Gilbert D."/>
            <person name="Gnerre S."/>
            <person name="Godfrey J."/>
            <person name="Good R."/>
            <person name="Gotea V."/>
            <person name="Gravely B."/>
            <person name="Greenberg A.J."/>
            <person name="Griffiths-Jones S."/>
            <person name="Gross S."/>
            <person name="Guigo R."/>
            <person name="Gustafson E.A."/>
            <person name="Haerty W."/>
            <person name="Hahn M.W."/>
            <person name="Halligan D.L."/>
            <person name="Halpern A.L."/>
            <person name="Halter G.M."/>
            <person name="Han M.V."/>
            <person name="Heger A."/>
            <person name="Hillier L."/>
            <person name="Hinrichs A.S."/>
            <person name="Holmes I."/>
            <person name="Hoskins R.A."/>
            <person name="Hubisz M.J."/>
            <person name="Hultmark D."/>
            <person name="Huntley M.A."/>
            <person name="Jaffe D.B."/>
            <person name="Jagadeeshan S."/>
            <person name="Jeck W.R."/>
            <person name="Johnson J."/>
            <person name="Jones C.D."/>
            <person name="Jordan W.C."/>
            <person name="Karpen G.H."/>
            <person name="Kataoka E."/>
            <person name="Keightley P.D."/>
            <person name="Kheradpour P."/>
            <person name="Kirkness E.F."/>
            <person name="Koerich L.B."/>
            <person name="Kristiansen K."/>
            <person name="Kudrna D."/>
            <person name="Kulathinal R.J."/>
            <person name="Kumar S."/>
            <person name="Kwok R."/>
            <person name="Lander E."/>
            <person name="Langley C.H."/>
            <person name="Lapoint R."/>
            <person name="Lazzaro B.P."/>
            <person name="Lee S.J."/>
            <person name="Levesque L."/>
            <person name="Li R."/>
            <person name="Lin C.F."/>
            <person name="Lin M.F."/>
            <person name="Lindblad-Toh K."/>
            <person name="Llopart A."/>
            <person name="Long M."/>
            <person name="Low L."/>
            <person name="Lozovsky E."/>
            <person name="Lu J."/>
            <person name="Luo M."/>
            <person name="Machado C.A."/>
            <person name="Makalowski W."/>
            <person name="Marzo M."/>
            <person name="Matsuda M."/>
            <person name="Matzkin L."/>
            <person name="McAllister B."/>
            <person name="McBride C.S."/>
            <person name="McKernan B."/>
            <person name="McKernan K."/>
            <person name="Mendez-Lago M."/>
            <person name="Minx P."/>
            <person name="Mollenhauer M.U."/>
            <person name="Montooth K."/>
            <person name="Mount S.M."/>
            <person name="Mu X."/>
            <person name="Myers E."/>
            <person name="Negre B."/>
            <person name="Newfeld S."/>
            <person name="Nielsen R."/>
            <person name="Noor M.A."/>
            <person name="O'Grady P."/>
            <person name="Pachter L."/>
            <person name="Papaceit M."/>
            <person name="Parisi M.J."/>
            <person name="Parisi M."/>
            <person name="Parts L."/>
            <person name="Pedersen J.S."/>
            <person name="Pesole G."/>
            <person name="Phillippy A.M."/>
            <person name="Ponting C.P."/>
            <person name="Pop M."/>
            <person name="Porcelli D."/>
            <person name="Powell J.R."/>
            <person name="Prohaska S."/>
            <person name="Pruitt K."/>
            <person name="Puig M."/>
            <person name="Quesneville H."/>
            <person name="Ram K.R."/>
            <person name="Rand D."/>
            <person name="Rasmussen M.D."/>
            <person name="Reed L.K."/>
            <person name="Reenan R."/>
            <person name="Reily A."/>
            <person name="Remington K.A."/>
            <person name="Rieger T.T."/>
            <person name="Ritchie M.G."/>
            <person name="Robin C."/>
            <person name="Rogers Y.H."/>
            <person name="Rohde C."/>
            <person name="Rozas J."/>
            <person name="Rubenfield M.J."/>
            <person name="Ruiz A."/>
            <person name="Russo S."/>
            <person name="Salzberg S.L."/>
            <person name="Sanchez-Gracia A."/>
            <person name="Saranga D.J."/>
            <person name="Sato H."/>
            <person name="Schaeffer S.W."/>
            <person name="Schatz M.C."/>
            <person name="Schlenke T."/>
            <person name="Schwartz R."/>
            <person name="Segarra C."/>
            <person name="Singh R.S."/>
            <person name="Sirot L."/>
            <person name="Sirota M."/>
            <person name="Sisneros N.B."/>
            <person name="Smith C.D."/>
            <person name="Smith T.F."/>
            <person name="Spieth J."/>
            <person name="Stage D.E."/>
            <person name="Stark A."/>
            <person name="Stephan W."/>
            <person name="Strausberg R.L."/>
            <person name="Strempel S."/>
            <person name="Sturgill D."/>
            <person name="Sutton G."/>
            <person name="Sutton G.G."/>
            <person name="Tao W."/>
            <person name="Teichmann S."/>
            <person name="Tobari Y.N."/>
            <person name="Tomimura Y."/>
            <person name="Tsolas J.M."/>
            <person name="Valente V.L."/>
            <person name="Venter E."/>
            <person name="Venter J.C."/>
            <person name="Vicario S."/>
            <person name="Vieira F.G."/>
            <person name="Vilella A.J."/>
            <person name="Villasante A."/>
            <person name="Walenz B."/>
            <person name="Wang J."/>
            <person name="Wasserman M."/>
            <person name="Watts T."/>
            <person name="Wilson D."/>
            <person name="Wilson R.K."/>
            <person name="Wing R.A."/>
            <person name="Wolfner M.F."/>
            <person name="Wong A."/>
            <person name="Wong G.K."/>
            <person name="Wu C.I."/>
            <person name="Wu G."/>
            <person name="Yamamoto D."/>
            <person name="Yang H.P."/>
            <person name="Yang S.P."/>
            <person name="Yorke J.A."/>
            <person name="Yoshida K."/>
            <person name="Zdobnov E."/>
            <person name="Zhang P."/>
            <person name="Zhang Y."/>
            <person name="Zimin A.V."/>
            <person name="Baldwin J."/>
            <person name="Abdouelleil A."/>
            <person name="Abdulkadir J."/>
            <person name="Abebe A."/>
            <person name="Abera B."/>
            <person name="Abreu J."/>
            <person name="Acer S.C."/>
            <person name="Aftuck L."/>
            <person name="Alexander A."/>
            <person name="An P."/>
            <person name="Anderson E."/>
            <person name="Anderson S."/>
            <person name="Arachi H."/>
            <person name="Azer M."/>
            <person name="Bachantsang P."/>
            <person name="Barry A."/>
            <person name="Bayul T."/>
            <person name="Berlin A."/>
            <person name="Bessette D."/>
            <person name="Bloom T."/>
            <person name="Blye J."/>
            <person name="Boguslavskiy L."/>
            <person name="Bonnet C."/>
            <person name="Boukhgalter B."/>
            <person name="Bourzgui I."/>
            <person name="Brown A."/>
            <person name="Cahill P."/>
            <person name="Channer S."/>
            <person name="Cheshatsang Y."/>
            <person name="Chuda L."/>
            <person name="Citroen M."/>
            <person name="Collymore A."/>
            <person name="Cooke P."/>
            <person name="Costello M."/>
            <person name="D'Aco K."/>
            <person name="Daza R."/>
            <person name="De Haan G."/>
            <person name="DeGray S."/>
            <person name="DeMaso C."/>
            <person name="Dhargay N."/>
            <person name="Dooley K."/>
            <person name="Dooley E."/>
            <person name="Doricent M."/>
            <person name="Dorje P."/>
            <person name="Dorjee K."/>
            <person name="Dupes A."/>
            <person name="Elong R."/>
            <person name="Falk J."/>
            <person name="Farina A."/>
            <person name="Faro S."/>
            <person name="Ferguson D."/>
            <person name="Fisher S."/>
            <person name="Foley C.D."/>
            <person name="Franke A."/>
            <person name="Friedrich D."/>
            <person name="Gadbois L."/>
            <person name="Gearin G."/>
            <person name="Gearin C.R."/>
            <person name="Giannoukos G."/>
            <person name="Goode T."/>
            <person name="Graham J."/>
            <person name="Grandbois E."/>
            <person name="Grewal S."/>
            <person name="Gyaltsen K."/>
            <person name="Hafez N."/>
            <person name="Hagos B."/>
            <person name="Hall J."/>
            <person name="Henson C."/>
            <person name="Hollinger A."/>
            <person name="Honan T."/>
            <person name="Huard M.D."/>
            <person name="Hughes L."/>
            <person name="Hurhula B."/>
            <person name="Husby M.E."/>
            <person name="Kamat A."/>
            <person name="Kanga B."/>
            <person name="Kashin S."/>
            <person name="Khazanovich D."/>
            <person name="Kisner P."/>
            <person name="Lance K."/>
            <person name="Lara M."/>
            <person name="Lee W."/>
            <person name="Lennon N."/>
            <person name="Letendre F."/>
            <person name="LeVine R."/>
            <person name="Lipovsky A."/>
            <person name="Liu X."/>
            <person name="Liu J."/>
            <person name="Liu S."/>
            <person name="Lokyitsang T."/>
            <person name="Lokyitsang Y."/>
            <person name="Lubonja R."/>
            <person name="Lui A."/>
            <person name="MacDonald P."/>
            <person name="Magnisalis V."/>
            <person name="Maru K."/>
            <person name="Matthews C."/>
            <person name="McCusker W."/>
            <person name="McDonough S."/>
            <person name="Mehta T."/>
            <person name="Meldrim J."/>
            <person name="Meneus L."/>
            <person name="Mihai O."/>
            <person name="Mihalev A."/>
            <person name="Mihova T."/>
            <person name="Mittelman R."/>
            <person name="Mlenga V."/>
            <person name="Montmayeur A."/>
            <person name="Mulrain L."/>
            <person name="Navidi A."/>
            <person name="Naylor J."/>
            <person name="Negash T."/>
            <person name="Nguyen T."/>
            <person name="Nguyen N."/>
            <person name="Nicol R."/>
            <person name="Norbu C."/>
            <person name="Norbu N."/>
            <person name="Novod N."/>
            <person name="O'Neill B."/>
            <person name="Osman S."/>
            <person name="Markiewicz E."/>
            <person name="Oyono O.L."/>
            <person name="Patti C."/>
            <person name="Phunkhang P."/>
            <person name="Pierre F."/>
            <person name="Priest M."/>
            <person name="Raghuraman S."/>
            <person name="Rege F."/>
            <person name="Reyes R."/>
            <person name="Rise C."/>
            <person name="Rogov P."/>
            <person name="Ross K."/>
            <person name="Ryan E."/>
            <person name="Settipalli S."/>
            <person name="Shea T."/>
            <person name="Sherpa N."/>
            <person name="Shi L."/>
            <person name="Shih D."/>
            <person name="Sparrow T."/>
            <person name="Spaulding J."/>
            <person name="Stalker J."/>
            <person name="Stange-Thomann N."/>
            <person name="Stavropoulos S."/>
            <person name="Stone C."/>
            <person name="Strader C."/>
            <person name="Tesfaye S."/>
            <person name="Thomson T."/>
            <person name="Thoulutsang Y."/>
            <person name="Thoulutsang D."/>
            <person name="Topham K."/>
            <person name="Topping I."/>
            <person name="Tsamla T."/>
            <person name="Vassiliev H."/>
            <person name="Vo A."/>
            <person name="Wangchuk T."/>
            <person name="Wangdi T."/>
            <person name="Weiand M."/>
            <person name="Wilkinson J."/>
            <person name="Wilson A."/>
            <person name="Yadav S."/>
            <person name="Young G."/>
            <person name="Yu Q."/>
            <person name="Zembek L."/>
            <person name="Zhong D."/>
            <person name="Zimmer A."/>
            <person name="Zwirko Z."/>
            <person name="Jaffe D.B."/>
            <person name="Alvarez P."/>
            <person name="Brockman W."/>
            <person name="Butler J."/>
            <person name="Chin C."/>
            <person name="Gnerre S."/>
            <person name="Grabherr M."/>
            <person name="Kleber M."/>
            <person name="Mauceli E."/>
            <person name="MacCallum I."/>
        </authorList>
    </citation>
    <scope>NUCLEOTIDE SEQUENCE [LARGE SCALE GENOMIC DNA]</scope>
    <source>
        <strain evidence="9 10">TSC#14021-0224.01</strain>
    </source>
</reference>
<gene>
    <name evidence="9" type="primary">Dere\GG24926</name>
    <name evidence="9" type="synonym">dere_GLEANR_9607</name>
    <name evidence="9" type="synonym">GG24926</name>
    <name evidence="9" type="ORF">Dere_GG24926</name>
</gene>
<keyword evidence="2" id="KW-0479">Metal-binding</keyword>
<dbReference type="SUPFAM" id="SSF57903">
    <property type="entry name" value="FYVE/PHD zinc finger"/>
    <property type="match status" value="1"/>
</dbReference>
<dbReference type="InterPro" id="IPR001965">
    <property type="entry name" value="Znf_PHD"/>
</dbReference>
<dbReference type="CDD" id="cd15552">
    <property type="entry name" value="PHD_PHF3_like"/>
    <property type="match status" value="1"/>
</dbReference>
<feature type="compositionally biased region" description="Low complexity" evidence="7">
    <location>
        <begin position="480"/>
        <end position="492"/>
    </location>
</feature>
<feature type="region of interest" description="Disordered" evidence="7">
    <location>
        <begin position="88"/>
        <end position="211"/>
    </location>
</feature>
<feature type="compositionally biased region" description="Basic and acidic residues" evidence="7">
    <location>
        <begin position="323"/>
        <end position="332"/>
    </location>
</feature>
<organism evidence="9 10">
    <name type="scientific">Drosophila erecta</name>
    <name type="common">Fruit fly</name>
    <dbReference type="NCBI Taxonomy" id="7220"/>
    <lineage>
        <taxon>Eukaryota</taxon>
        <taxon>Metazoa</taxon>
        <taxon>Ecdysozoa</taxon>
        <taxon>Arthropoda</taxon>
        <taxon>Hexapoda</taxon>
        <taxon>Insecta</taxon>
        <taxon>Pterygota</taxon>
        <taxon>Neoptera</taxon>
        <taxon>Endopterygota</taxon>
        <taxon>Diptera</taxon>
        <taxon>Brachycera</taxon>
        <taxon>Muscomorpha</taxon>
        <taxon>Ephydroidea</taxon>
        <taxon>Drosophilidae</taxon>
        <taxon>Drosophila</taxon>
        <taxon>Sophophora</taxon>
    </lineage>
</organism>
<evidence type="ECO:0000256" key="3">
    <source>
        <dbReference type="ARBA" id="ARBA00022771"/>
    </source>
</evidence>
<feature type="compositionally biased region" description="Basic and acidic residues" evidence="7">
    <location>
        <begin position="167"/>
        <end position="183"/>
    </location>
</feature>
<dbReference type="AlphaFoldDB" id="B3NAS2"/>
<keyword evidence="5" id="KW-0539">Nucleus</keyword>
<dbReference type="PANTHER" id="PTHR46174">
    <property type="entry name" value="CXXC-TYPE ZINC FINGER PROTEIN 1"/>
    <property type="match status" value="1"/>
</dbReference>
<dbReference type="GO" id="GO:0048188">
    <property type="term" value="C:Set1C/COMPASS complex"/>
    <property type="evidence" value="ECO:0007669"/>
    <property type="project" value="InterPro"/>
</dbReference>
<evidence type="ECO:0000256" key="6">
    <source>
        <dbReference type="PROSITE-ProRule" id="PRU00146"/>
    </source>
</evidence>
<name>B3NAS2_DROER</name>
<dbReference type="InterPro" id="IPR011011">
    <property type="entry name" value="Znf_FYVE_PHD"/>
</dbReference>
<evidence type="ECO:0000313" key="10">
    <source>
        <dbReference type="Proteomes" id="UP000008711"/>
    </source>
</evidence>